<dbReference type="RefSeq" id="XP_009161569.1">
    <property type="nucleotide sequence ID" value="XM_009163321.1"/>
</dbReference>
<keyword evidence="3" id="KW-1185">Reference proteome</keyword>
<reference evidence="2" key="1">
    <citation type="submission" date="2011-07" db="EMBL/GenBank/DDBJ databases">
        <title>The Genome Sequence of Exophiala (Wangiella) dermatitidis NIH/UT8656.</title>
        <authorList>
            <consortium name="The Broad Institute Genome Sequencing Platform"/>
            <person name="Cuomo C."/>
            <person name="Wang Z."/>
            <person name="Hunicke-Smith S."/>
            <person name="Szanislo P.J."/>
            <person name="Earl A."/>
            <person name="Young S.K."/>
            <person name="Zeng Q."/>
            <person name="Gargeya S."/>
            <person name="Fitzgerald M."/>
            <person name="Haas B."/>
            <person name="Abouelleil A."/>
            <person name="Alvarado L."/>
            <person name="Arachchi H.M."/>
            <person name="Berlin A."/>
            <person name="Brown A."/>
            <person name="Chapman S.B."/>
            <person name="Chen Z."/>
            <person name="Dunbar C."/>
            <person name="Freedman E."/>
            <person name="Gearin G."/>
            <person name="Gellesch M."/>
            <person name="Goldberg J."/>
            <person name="Griggs A."/>
            <person name="Gujja S."/>
            <person name="Heiman D."/>
            <person name="Howarth C."/>
            <person name="Larson L."/>
            <person name="Lui A."/>
            <person name="MacDonald P.J.P."/>
            <person name="Montmayeur A."/>
            <person name="Murphy C."/>
            <person name="Neiman D."/>
            <person name="Pearson M."/>
            <person name="Priest M."/>
            <person name="Roberts A."/>
            <person name="Saif S."/>
            <person name="Shea T."/>
            <person name="Shenoy N."/>
            <person name="Sisk P."/>
            <person name="Stolte C."/>
            <person name="Sykes S."/>
            <person name="Wortman J."/>
            <person name="Nusbaum C."/>
            <person name="Birren B."/>
        </authorList>
    </citation>
    <scope>NUCLEOTIDE SEQUENCE</scope>
    <source>
        <strain evidence="2">NIH/UT8656</strain>
    </source>
</reference>
<evidence type="ECO:0000313" key="3">
    <source>
        <dbReference type="Proteomes" id="UP000007304"/>
    </source>
</evidence>
<dbReference type="InParanoid" id="H6CBG1"/>
<feature type="region of interest" description="Disordered" evidence="1">
    <location>
        <begin position="96"/>
        <end position="121"/>
    </location>
</feature>
<gene>
    <name evidence="2" type="ORF">HMPREF1120_09046</name>
</gene>
<dbReference type="EMBL" id="JH226137">
    <property type="protein sequence ID" value="EHY61108.1"/>
    <property type="molecule type" value="Genomic_DNA"/>
</dbReference>
<feature type="region of interest" description="Disordered" evidence="1">
    <location>
        <begin position="341"/>
        <end position="408"/>
    </location>
</feature>
<dbReference type="GeneID" id="20313685"/>
<evidence type="ECO:0000256" key="1">
    <source>
        <dbReference type="SAM" id="MobiDB-lite"/>
    </source>
</evidence>
<evidence type="ECO:0000313" key="2">
    <source>
        <dbReference type="EMBL" id="EHY61108.1"/>
    </source>
</evidence>
<name>H6CBG1_EXODN</name>
<dbReference type="Proteomes" id="UP000007304">
    <property type="component" value="Unassembled WGS sequence"/>
</dbReference>
<feature type="compositionally biased region" description="Acidic residues" evidence="1">
    <location>
        <begin position="348"/>
        <end position="358"/>
    </location>
</feature>
<dbReference type="AlphaFoldDB" id="H6CBG1"/>
<dbReference type="VEuPathDB" id="FungiDB:HMPREF1120_09046"/>
<dbReference type="eggNOG" id="ENOG502RMSU">
    <property type="taxonomic scope" value="Eukaryota"/>
</dbReference>
<accession>H6CBG1</accession>
<dbReference type="OMA" id="AMEMCEH"/>
<sequence>MDNALYDTSWVLYSITHLPASLHAIILDPKLSAGGARAQTEALGLSEHAAALRASLAREQEQRPRYEEVEEHERLGVLKECTWRLLLSSRAELEHSSVDAHGRKRKRDHRDSTAGASCQSTGNHHGHALMISLVYDRTTYKLVIYTTEKTPQSSTSSSRRDLRPEPDSNSDATAILLCKASPSALKAVTTYLADTFSLALADITPLRLSPALIRSTLEQYLATVSVALGRAAFASALVAEAEQESVAEEHEHEREQEREHLHSIFQSIVGTLRITISFAPPVAPSLKTLDITVPPRTVGEQYRHVLDGSDQTTNDSRRPQFMDTLATWIRDKTGLNIDPFPSTIVNGDDNDGNDDDEGNAAVGNDTSVATANKTKKNPMRPHTETETETESEASVQEPPPHQPPMRVSRVSTAAYAISVEGRLKFASKPVELVNGFLGLLEHGSNAEGVSEARHENFVREANQQLLNAVLAEARRQVREDG</sequence>
<dbReference type="Pfam" id="PF13092">
    <property type="entry name" value="CENP-L"/>
    <property type="match status" value="1"/>
</dbReference>
<organism evidence="2 3">
    <name type="scientific">Exophiala dermatitidis (strain ATCC 34100 / CBS 525.76 / NIH/UT8656)</name>
    <name type="common">Black yeast</name>
    <name type="synonym">Wangiella dermatitidis</name>
    <dbReference type="NCBI Taxonomy" id="858893"/>
    <lineage>
        <taxon>Eukaryota</taxon>
        <taxon>Fungi</taxon>
        <taxon>Dikarya</taxon>
        <taxon>Ascomycota</taxon>
        <taxon>Pezizomycotina</taxon>
        <taxon>Eurotiomycetes</taxon>
        <taxon>Chaetothyriomycetidae</taxon>
        <taxon>Chaetothyriales</taxon>
        <taxon>Herpotrichiellaceae</taxon>
        <taxon>Exophiala</taxon>
    </lineage>
</organism>
<dbReference type="HOGENOM" id="CLU_644047_0_0_1"/>
<protein>
    <submittedName>
        <fullName evidence="2">Uncharacterized protein</fullName>
    </submittedName>
</protein>
<dbReference type="OrthoDB" id="8864979at2759"/>
<proteinExistence type="predicted"/>
<dbReference type="InterPro" id="IPR025204">
    <property type="entry name" value="CENP-L"/>
</dbReference>